<dbReference type="NCBIfam" id="NF037982">
    <property type="entry name" value="Nramp_1"/>
    <property type="match status" value="1"/>
</dbReference>
<name>A0A840TIU9_9BACT</name>
<dbReference type="GO" id="GO:0034755">
    <property type="term" value="P:iron ion transmembrane transport"/>
    <property type="evidence" value="ECO:0007669"/>
    <property type="project" value="TreeGrafter"/>
</dbReference>
<evidence type="ECO:0000313" key="8">
    <source>
        <dbReference type="EMBL" id="MBB5283291.1"/>
    </source>
</evidence>
<feature type="transmembrane region" description="Helical" evidence="7">
    <location>
        <begin position="43"/>
        <end position="66"/>
    </location>
</feature>
<feature type="transmembrane region" description="Helical" evidence="7">
    <location>
        <begin position="87"/>
        <end position="114"/>
    </location>
</feature>
<dbReference type="InterPro" id="IPR001046">
    <property type="entry name" value="NRAMP_fam"/>
</dbReference>
<comment type="subcellular location">
    <subcellularLocation>
        <location evidence="1">Membrane</location>
        <topology evidence="1">Multi-pass membrane protein</topology>
    </subcellularLocation>
</comment>
<feature type="transmembrane region" description="Helical" evidence="7">
    <location>
        <begin position="270"/>
        <end position="294"/>
    </location>
</feature>
<dbReference type="GO" id="GO:0005384">
    <property type="term" value="F:manganese ion transmembrane transporter activity"/>
    <property type="evidence" value="ECO:0007669"/>
    <property type="project" value="TreeGrafter"/>
</dbReference>
<evidence type="ECO:0000256" key="3">
    <source>
        <dbReference type="ARBA" id="ARBA00022692"/>
    </source>
</evidence>
<protein>
    <submittedName>
        <fullName evidence="8">Mn2+/Fe2+ NRAMP family transporter</fullName>
    </submittedName>
</protein>
<feature type="transmembrane region" description="Helical" evidence="7">
    <location>
        <begin position="144"/>
        <end position="165"/>
    </location>
</feature>
<proteinExistence type="predicted"/>
<evidence type="ECO:0000256" key="2">
    <source>
        <dbReference type="ARBA" id="ARBA00022448"/>
    </source>
</evidence>
<dbReference type="EMBL" id="JACHGF010000002">
    <property type="protein sequence ID" value="MBB5283291.1"/>
    <property type="molecule type" value="Genomic_DNA"/>
</dbReference>
<keyword evidence="5 7" id="KW-1133">Transmembrane helix</keyword>
<evidence type="ECO:0000256" key="1">
    <source>
        <dbReference type="ARBA" id="ARBA00004141"/>
    </source>
</evidence>
<dbReference type="Pfam" id="PF01566">
    <property type="entry name" value="Nramp"/>
    <property type="match status" value="1"/>
</dbReference>
<feature type="transmembrane region" description="Helical" evidence="7">
    <location>
        <begin position="12"/>
        <end position="37"/>
    </location>
</feature>
<dbReference type="PANTHER" id="PTHR11706:SF33">
    <property type="entry name" value="NATURAL RESISTANCE-ASSOCIATED MACROPHAGE PROTEIN 2"/>
    <property type="match status" value="1"/>
</dbReference>
<feature type="transmembrane region" description="Helical" evidence="7">
    <location>
        <begin position="185"/>
        <end position="204"/>
    </location>
</feature>
<keyword evidence="6 7" id="KW-0472">Membrane</keyword>
<evidence type="ECO:0000256" key="6">
    <source>
        <dbReference type="ARBA" id="ARBA00023136"/>
    </source>
</evidence>
<evidence type="ECO:0000256" key="7">
    <source>
        <dbReference type="SAM" id="Phobius"/>
    </source>
</evidence>
<evidence type="ECO:0000256" key="5">
    <source>
        <dbReference type="ARBA" id="ARBA00022989"/>
    </source>
</evidence>
<feature type="transmembrane region" description="Helical" evidence="7">
    <location>
        <begin position="225"/>
        <end position="250"/>
    </location>
</feature>
<feature type="transmembrane region" description="Helical" evidence="7">
    <location>
        <begin position="120"/>
        <end position="137"/>
    </location>
</feature>
<keyword evidence="3 7" id="KW-0812">Transmembrane</keyword>
<dbReference type="GO" id="GO:0015086">
    <property type="term" value="F:cadmium ion transmembrane transporter activity"/>
    <property type="evidence" value="ECO:0007669"/>
    <property type="project" value="TreeGrafter"/>
</dbReference>
<dbReference type="PANTHER" id="PTHR11706">
    <property type="entry name" value="SOLUTE CARRIER PROTEIN FAMILY 11 MEMBER"/>
    <property type="match status" value="1"/>
</dbReference>
<feature type="transmembrane region" description="Helical" evidence="7">
    <location>
        <begin position="369"/>
        <end position="390"/>
    </location>
</feature>
<feature type="transmembrane region" description="Helical" evidence="7">
    <location>
        <begin position="328"/>
        <end position="349"/>
    </location>
</feature>
<gene>
    <name evidence="8" type="ORF">HNQ92_001417</name>
</gene>
<keyword evidence="9" id="KW-1185">Reference proteome</keyword>
<dbReference type="AlphaFoldDB" id="A0A840TIU9"/>
<dbReference type="RefSeq" id="WP_184172560.1">
    <property type="nucleotide sequence ID" value="NZ_JACHGF010000002.1"/>
</dbReference>
<keyword evidence="2" id="KW-0813">Transport</keyword>
<feature type="transmembrane region" description="Helical" evidence="7">
    <location>
        <begin position="306"/>
        <end position="322"/>
    </location>
</feature>
<comment type="caution">
    <text evidence="8">The sequence shown here is derived from an EMBL/GenBank/DDBJ whole genome shotgun (WGS) entry which is preliminary data.</text>
</comment>
<evidence type="ECO:0000313" key="9">
    <source>
        <dbReference type="Proteomes" id="UP000557307"/>
    </source>
</evidence>
<sequence length="394" mass="41274">MKYLSFRQGLSGVLFWSIISAAFIGPGTVTTCGLAGATYGTSLLWALVFSIGATMVLQEAAARLTIATGQNLGEIISLRLGARGRGVNRALAVGVVLGCAAYEAGNILGAVAGIRLLLDLPGWVLTILISTAAYFFLSIQSVSVLSRVLGVVVFGMGAAFIWVGTSALEPERWGEVVWHSLVPSFPAGAAVLITGLVGTTVVPYNLFLASGIGKGQSVAEMRQGIILAVLIGGIISVCILLGGTLVQGTFSYQNAAEVLSVRLGTYGRSLYAIGLLGAGFTSVVTAPFAAALTTRSLLGFDQAQSRRVWQGVLLMGFFFGLLDTRPIPIIIAAQAANGLLLPFITWQIIRATSDARILPLHRNTRLQKFLLGLIFLVTALLGASSLLSAFKSLL</sequence>
<evidence type="ECO:0000256" key="4">
    <source>
        <dbReference type="ARBA" id="ARBA00022847"/>
    </source>
</evidence>
<accession>A0A840TIU9</accession>
<dbReference type="GO" id="GO:0015293">
    <property type="term" value="F:symporter activity"/>
    <property type="evidence" value="ECO:0007669"/>
    <property type="project" value="UniProtKB-KW"/>
</dbReference>
<dbReference type="GO" id="GO:0005886">
    <property type="term" value="C:plasma membrane"/>
    <property type="evidence" value="ECO:0007669"/>
    <property type="project" value="TreeGrafter"/>
</dbReference>
<keyword evidence="4" id="KW-0769">Symport</keyword>
<organism evidence="8 9">
    <name type="scientific">Rhabdobacter roseus</name>
    <dbReference type="NCBI Taxonomy" id="1655419"/>
    <lineage>
        <taxon>Bacteria</taxon>
        <taxon>Pseudomonadati</taxon>
        <taxon>Bacteroidota</taxon>
        <taxon>Cytophagia</taxon>
        <taxon>Cytophagales</taxon>
        <taxon>Cytophagaceae</taxon>
        <taxon>Rhabdobacter</taxon>
    </lineage>
</organism>
<reference evidence="8 9" key="1">
    <citation type="submission" date="2020-08" db="EMBL/GenBank/DDBJ databases">
        <title>Genomic Encyclopedia of Type Strains, Phase IV (KMG-IV): sequencing the most valuable type-strain genomes for metagenomic binning, comparative biology and taxonomic classification.</title>
        <authorList>
            <person name="Goeker M."/>
        </authorList>
    </citation>
    <scope>NUCLEOTIDE SEQUENCE [LARGE SCALE GENOMIC DNA]</scope>
    <source>
        <strain evidence="8 9">DSM 105074</strain>
    </source>
</reference>
<dbReference type="Proteomes" id="UP000557307">
    <property type="component" value="Unassembled WGS sequence"/>
</dbReference>